<evidence type="ECO:0000259" key="3">
    <source>
        <dbReference type="PROSITE" id="PS50975"/>
    </source>
</evidence>
<feature type="region of interest" description="Disordered" evidence="2">
    <location>
        <begin position="1"/>
        <end position="25"/>
    </location>
</feature>
<dbReference type="RefSeq" id="WP_282512090.1">
    <property type="nucleotide sequence ID" value="NZ_JASCIR010000005.1"/>
</dbReference>
<dbReference type="PANTHER" id="PTHR42793">
    <property type="entry name" value="COA BINDING DOMAIN CONTAINING PROTEIN"/>
    <property type="match status" value="1"/>
</dbReference>
<accession>A0ABT6RPC7</accession>
<dbReference type="InterPro" id="IPR003781">
    <property type="entry name" value="CoA-bd"/>
</dbReference>
<dbReference type="Proteomes" id="UP001224661">
    <property type="component" value="Unassembled WGS sequence"/>
</dbReference>
<dbReference type="InterPro" id="IPR043938">
    <property type="entry name" value="Ligase_CoA_dom"/>
</dbReference>
<gene>
    <name evidence="4" type="ORF">QIS99_08655</name>
</gene>
<evidence type="ECO:0000256" key="2">
    <source>
        <dbReference type="SAM" id="MobiDB-lite"/>
    </source>
</evidence>
<organism evidence="4 5">
    <name type="scientific">Streptomyces solicavernae</name>
    <dbReference type="NCBI Taxonomy" id="3043614"/>
    <lineage>
        <taxon>Bacteria</taxon>
        <taxon>Bacillati</taxon>
        <taxon>Actinomycetota</taxon>
        <taxon>Actinomycetes</taxon>
        <taxon>Kitasatosporales</taxon>
        <taxon>Streptomycetaceae</taxon>
        <taxon>Streptomyces</taxon>
    </lineage>
</organism>
<dbReference type="Gene3D" id="3.30.1490.20">
    <property type="entry name" value="ATP-grasp fold, A domain"/>
    <property type="match status" value="1"/>
</dbReference>
<dbReference type="Pfam" id="PF13549">
    <property type="entry name" value="ATP-grasp_5"/>
    <property type="match status" value="1"/>
</dbReference>
<dbReference type="InterPro" id="IPR032875">
    <property type="entry name" value="Succ_CoA_lig_flav_dom"/>
</dbReference>
<dbReference type="SMART" id="SM00881">
    <property type="entry name" value="CoA_binding"/>
    <property type="match status" value="1"/>
</dbReference>
<dbReference type="SUPFAM" id="SSF56059">
    <property type="entry name" value="Glutathione synthetase ATP-binding domain-like"/>
    <property type="match status" value="1"/>
</dbReference>
<dbReference type="EMBL" id="JASCIR010000005">
    <property type="protein sequence ID" value="MDI3386285.1"/>
    <property type="molecule type" value="Genomic_DNA"/>
</dbReference>
<reference evidence="4 5" key="1">
    <citation type="submission" date="2023-05" db="EMBL/GenBank/DDBJ databases">
        <title>Draft genome sequence of Streptomyces sp. B-S-A8 isolated from a cave soil in Thailand.</title>
        <authorList>
            <person name="Chamroensaksri N."/>
            <person name="Muangham S."/>
        </authorList>
    </citation>
    <scope>NUCLEOTIDE SEQUENCE [LARGE SCALE GENOMIC DNA]</scope>
    <source>
        <strain evidence="4 5">B-S-A8</strain>
    </source>
</reference>
<evidence type="ECO:0000256" key="1">
    <source>
        <dbReference type="PROSITE-ProRule" id="PRU00409"/>
    </source>
</evidence>
<comment type="caution">
    <text evidence="4">The sequence shown here is derived from an EMBL/GenBank/DDBJ whole genome shotgun (WGS) entry which is preliminary data.</text>
</comment>
<keyword evidence="1" id="KW-0067">ATP-binding</keyword>
<dbReference type="SUPFAM" id="SSF52210">
    <property type="entry name" value="Succinyl-CoA synthetase domains"/>
    <property type="match status" value="2"/>
</dbReference>
<dbReference type="GO" id="GO:0016874">
    <property type="term" value="F:ligase activity"/>
    <property type="evidence" value="ECO:0007669"/>
    <property type="project" value="UniProtKB-KW"/>
</dbReference>
<dbReference type="Gene3D" id="3.30.470.20">
    <property type="entry name" value="ATP-grasp fold, B domain"/>
    <property type="match status" value="1"/>
</dbReference>
<evidence type="ECO:0000313" key="4">
    <source>
        <dbReference type="EMBL" id="MDI3386285.1"/>
    </source>
</evidence>
<dbReference type="InterPro" id="IPR036291">
    <property type="entry name" value="NAD(P)-bd_dom_sf"/>
</dbReference>
<dbReference type="PROSITE" id="PS50975">
    <property type="entry name" value="ATP_GRASP"/>
    <property type="match status" value="1"/>
</dbReference>
<dbReference type="Pfam" id="PF19045">
    <property type="entry name" value="Ligase_CoA_2"/>
    <property type="match status" value="1"/>
</dbReference>
<dbReference type="Pfam" id="PF13607">
    <property type="entry name" value="Succ_CoA_lig"/>
    <property type="match status" value="1"/>
</dbReference>
<keyword evidence="5" id="KW-1185">Reference proteome</keyword>
<name>A0ABT6RPC7_9ACTN</name>
<dbReference type="PANTHER" id="PTHR42793:SF1">
    <property type="entry name" value="PEPTIDYL-LYSINE N-ACETYLTRANSFERASE PATZ"/>
    <property type="match status" value="1"/>
</dbReference>
<proteinExistence type="predicted"/>
<dbReference type="InterPro" id="IPR016102">
    <property type="entry name" value="Succinyl-CoA_synth-like"/>
</dbReference>
<dbReference type="Gene3D" id="3.40.50.261">
    <property type="entry name" value="Succinyl-CoA synthetase domains"/>
    <property type="match status" value="2"/>
</dbReference>
<dbReference type="InterPro" id="IPR013815">
    <property type="entry name" value="ATP_grasp_subdomain_1"/>
</dbReference>
<feature type="domain" description="ATP-grasp" evidence="3">
    <location>
        <begin position="504"/>
        <end position="553"/>
    </location>
</feature>
<dbReference type="Gene3D" id="3.40.50.720">
    <property type="entry name" value="NAD(P)-binding Rossmann-like Domain"/>
    <property type="match status" value="1"/>
</dbReference>
<sequence length="703" mass="72112">MTVDAAHPTPPLPDHRPHPGPGTPRDLRALFTPNAVAVVGASNDTSKWGNWISVQALRMRERRPVFLVNRRGEPVLGQPVYPSMAALPQQVDLAVIAVPAAGFEAAVDDALGAGAKAVVAITAGFAETGREGRELQTRLAERVRAAGAVLLGPNCLGVLDSSSGLHLSSNALPPGPVGLISQSGNMALELSRILAERGLGFSRFASLGNQADLTVADLIRAYTVHPETELIAVYSEDFGDGRDFVAAAAEANAVGKPVVLLTIGASAASVRGAQSHTGALASDSSVIDAACRAGGIDRVASPRQMAGLLESLHLFGAAPARRTAVLADGGGHASVASDLAEAHGLTVPEFSPGLAAGLRAEIGPSAGVGNPVDLAGAGERDITSFARTLRVLLDAPEVESVLVTGYFGGYGEYGPDLAAAELAAAAEMGELVRHRAKPVAVHTMYHQSAAAEELQRLGVPVFRAVEEAARSLGMLVRHAPVAPAIRELPAPAAPLTDDGYWTARELMRTAGVDFPAARLVGTPDEAVEAARAIGGPVVVKALGLLHKSDAGGVALGLSTPEAVHAAVADMADRLAPPGYCVEAMADLSEGVELIVGVRQDPRFGPVAMVGLGGITTEVLRDVAFGLAPLTPAAARRLLDELHAKALLYGVRGRPAVDLDAVARTVAAITEAAAAHPEVAELEVNPLLATPHGCLGLDARVVLA</sequence>
<dbReference type="SUPFAM" id="SSF51735">
    <property type="entry name" value="NAD(P)-binding Rossmann-fold domains"/>
    <property type="match status" value="1"/>
</dbReference>
<keyword evidence="4" id="KW-0436">Ligase</keyword>
<dbReference type="InterPro" id="IPR011761">
    <property type="entry name" value="ATP-grasp"/>
</dbReference>
<keyword evidence="1" id="KW-0547">Nucleotide-binding</keyword>
<protein>
    <submittedName>
        <fullName evidence="4">Acetate--CoA ligase family protein</fullName>
    </submittedName>
</protein>
<evidence type="ECO:0000313" key="5">
    <source>
        <dbReference type="Proteomes" id="UP001224661"/>
    </source>
</evidence>
<dbReference type="Pfam" id="PF13380">
    <property type="entry name" value="CoA_binding_2"/>
    <property type="match status" value="1"/>
</dbReference>